<keyword evidence="3 4" id="KW-0808">Transferase</keyword>
<gene>
    <name evidence="6" type="ORF">M8C21_019353</name>
</gene>
<evidence type="ECO:0000313" key="7">
    <source>
        <dbReference type="Proteomes" id="UP001206925"/>
    </source>
</evidence>
<evidence type="ECO:0000259" key="5">
    <source>
        <dbReference type="Pfam" id="PF08242"/>
    </source>
</evidence>
<dbReference type="EC" id="2.1.1.-" evidence="4"/>
<dbReference type="InterPro" id="IPR029063">
    <property type="entry name" value="SAM-dependent_MTases_sf"/>
</dbReference>
<dbReference type="GO" id="GO:0008173">
    <property type="term" value="F:RNA methyltransferase activity"/>
    <property type="evidence" value="ECO:0007669"/>
    <property type="project" value="UniProtKB-ARBA"/>
</dbReference>
<keyword evidence="2 4" id="KW-0489">Methyltransferase</keyword>
<dbReference type="PANTHER" id="PTHR22809:SF8">
    <property type="entry name" value="TRNA N(3)-METHYLCYTIDINE METHYLTRANSFERASE"/>
    <property type="match status" value="1"/>
</dbReference>
<dbReference type="PIRSF" id="PIRSF037755">
    <property type="entry name" value="Mettl2_prd"/>
    <property type="match status" value="1"/>
</dbReference>
<evidence type="ECO:0000256" key="1">
    <source>
        <dbReference type="ARBA" id="ARBA00009725"/>
    </source>
</evidence>
<dbReference type="GO" id="GO:0008757">
    <property type="term" value="F:S-adenosylmethionine-dependent methyltransferase activity"/>
    <property type="evidence" value="ECO:0007669"/>
    <property type="project" value="UniProtKB-ARBA"/>
</dbReference>
<evidence type="ECO:0000313" key="6">
    <source>
        <dbReference type="EMBL" id="KAI7741174.1"/>
    </source>
</evidence>
<sequence>MVICISNWNWMAVSVGVTAFRGVDIRKQGGSTGVRLHCLDSSRNHWENFYQRHQNKFFKDRHYLHKDWGHYFSISPPPPPHHPHPNNNNNNNLIFLLEAGCGAGNTLFPLANKYPHLYIHACDFSLHAITLLKSHPNFPKHQINAFVCNFAQENLCHHIMPASLDIVTLVFTLSAVSPEKMPIVIQNLRLVLKPNGHVLFRDYAIGDYAQIMLMNKNQVISENFYFRGDGTCSFYFSEDLLSKLFERAGFVVVDVNTYNKEIINRARNVTMQRYFLTLESVGYELFSDDPDGLRALC</sequence>
<comment type="caution">
    <text evidence="6">The sequence shown here is derived from an EMBL/GenBank/DDBJ whole genome shotgun (WGS) entry which is preliminary data.</text>
</comment>
<evidence type="ECO:0000256" key="4">
    <source>
        <dbReference type="PIRNR" id="PIRNR037755"/>
    </source>
</evidence>
<dbReference type="GO" id="GO:0032259">
    <property type="term" value="P:methylation"/>
    <property type="evidence" value="ECO:0007669"/>
    <property type="project" value="UniProtKB-KW"/>
</dbReference>
<evidence type="ECO:0000256" key="3">
    <source>
        <dbReference type="ARBA" id="ARBA00022679"/>
    </source>
</evidence>
<dbReference type="InterPro" id="IPR013217">
    <property type="entry name" value="Methyltransf_12"/>
</dbReference>
<comment type="similarity">
    <text evidence="1 4">Belongs to the methyltransferase superfamily. METL family.</text>
</comment>
<name>A0AAD5GH74_AMBAR</name>
<organism evidence="6 7">
    <name type="scientific">Ambrosia artemisiifolia</name>
    <name type="common">Common ragweed</name>
    <dbReference type="NCBI Taxonomy" id="4212"/>
    <lineage>
        <taxon>Eukaryota</taxon>
        <taxon>Viridiplantae</taxon>
        <taxon>Streptophyta</taxon>
        <taxon>Embryophyta</taxon>
        <taxon>Tracheophyta</taxon>
        <taxon>Spermatophyta</taxon>
        <taxon>Magnoliopsida</taxon>
        <taxon>eudicotyledons</taxon>
        <taxon>Gunneridae</taxon>
        <taxon>Pentapetalae</taxon>
        <taxon>asterids</taxon>
        <taxon>campanulids</taxon>
        <taxon>Asterales</taxon>
        <taxon>Asteraceae</taxon>
        <taxon>Asteroideae</taxon>
        <taxon>Heliantheae alliance</taxon>
        <taxon>Heliantheae</taxon>
        <taxon>Ambrosia</taxon>
    </lineage>
</organism>
<feature type="domain" description="Methyltransferase type 12" evidence="5">
    <location>
        <begin position="97"/>
        <end position="198"/>
    </location>
</feature>
<dbReference type="EMBL" id="JAMZMK010008252">
    <property type="protein sequence ID" value="KAI7741174.1"/>
    <property type="molecule type" value="Genomic_DNA"/>
</dbReference>
<dbReference type="AlphaFoldDB" id="A0AAD5GH74"/>
<comment type="function">
    <text evidence="4">S-adenosyl-L-methionine-dependent methyltransferase.</text>
</comment>
<protein>
    <recommendedName>
        <fullName evidence="4">tRNA N(3)-methylcytidine methyltransferase</fullName>
        <ecNumber evidence="4">2.1.1.-</ecNumber>
    </recommendedName>
</protein>
<dbReference type="Proteomes" id="UP001206925">
    <property type="component" value="Unassembled WGS sequence"/>
</dbReference>
<reference evidence="6" key="1">
    <citation type="submission" date="2022-06" db="EMBL/GenBank/DDBJ databases">
        <title>Uncovering the hologenomic basis of an extraordinary plant invasion.</title>
        <authorList>
            <person name="Bieker V.C."/>
            <person name="Martin M.D."/>
            <person name="Gilbert T."/>
            <person name="Hodgins K."/>
            <person name="Battlay P."/>
            <person name="Petersen B."/>
            <person name="Wilson J."/>
        </authorList>
    </citation>
    <scope>NUCLEOTIDE SEQUENCE</scope>
    <source>
        <strain evidence="6">AA19_3_7</strain>
        <tissue evidence="6">Leaf</tissue>
    </source>
</reference>
<dbReference type="CDD" id="cd02440">
    <property type="entry name" value="AdoMet_MTases"/>
    <property type="match status" value="1"/>
</dbReference>
<dbReference type="InterPro" id="IPR026113">
    <property type="entry name" value="METTL2/6/8-like"/>
</dbReference>
<dbReference type="SUPFAM" id="SSF53335">
    <property type="entry name" value="S-adenosyl-L-methionine-dependent methyltransferases"/>
    <property type="match status" value="1"/>
</dbReference>
<evidence type="ECO:0000256" key="2">
    <source>
        <dbReference type="ARBA" id="ARBA00022603"/>
    </source>
</evidence>
<dbReference type="Pfam" id="PF08242">
    <property type="entry name" value="Methyltransf_12"/>
    <property type="match status" value="1"/>
</dbReference>
<dbReference type="PANTHER" id="PTHR22809">
    <property type="entry name" value="METHYLTRANSFERASE-RELATED"/>
    <property type="match status" value="1"/>
</dbReference>
<dbReference type="Gene3D" id="3.40.50.150">
    <property type="entry name" value="Vaccinia Virus protein VP39"/>
    <property type="match status" value="1"/>
</dbReference>
<keyword evidence="7" id="KW-1185">Reference proteome</keyword>
<accession>A0AAD5GH74</accession>
<proteinExistence type="inferred from homology"/>